<comment type="caution">
    <text evidence="2">The sequence shown here is derived from an EMBL/GenBank/DDBJ whole genome shotgun (WGS) entry which is preliminary data.</text>
</comment>
<dbReference type="InterPro" id="IPR015947">
    <property type="entry name" value="PUA-like_sf"/>
</dbReference>
<accession>A0A7W8GA79</accession>
<dbReference type="AlphaFoldDB" id="A0A7W8GA79"/>
<dbReference type="SUPFAM" id="SSF88697">
    <property type="entry name" value="PUA domain-like"/>
    <property type="match status" value="1"/>
</dbReference>
<evidence type="ECO:0000259" key="1">
    <source>
        <dbReference type="SMART" id="SM00382"/>
    </source>
</evidence>
<feature type="domain" description="AAA+ ATPase" evidence="1">
    <location>
        <begin position="613"/>
        <end position="921"/>
    </location>
</feature>
<dbReference type="EMBL" id="JACHFQ010000006">
    <property type="protein sequence ID" value="MBB5226559.1"/>
    <property type="molecule type" value="Genomic_DNA"/>
</dbReference>
<evidence type="ECO:0000313" key="3">
    <source>
        <dbReference type="Proteomes" id="UP000518887"/>
    </source>
</evidence>
<proteinExistence type="predicted"/>
<dbReference type="InterPro" id="IPR011704">
    <property type="entry name" value="ATPase_dyneun-rel_AAA"/>
</dbReference>
<protein>
    <recommendedName>
        <fullName evidence="1">AAA+ ATPase domain-containing protein</fullName>
    </recommendedName>
</protein>
<dbReference type="PANTHER" id="PTHR37291">
    <property type="entry name" value="5-METHYLCYTOSINE-SPECIFIC RESTRICTION ENZYME B"/>
    <property type="match status" value="1"/>
</dbReference>
<dbReference type="InterPro" id="IPR003593">
    <property type="entry name" value="AAA+_ATPase"/>
</dbReference>
<gene>
    <name evidence="2" type="ORF">HNP76_001940</name>
</gene>
<keyword evidence="3" id="KW-1185">Reference proteome</keyword>
<name>A0A7W8GA79_9SPIR</name>
<dbReference type="RefSeq" id="WP_206173285.1">
    <property type="nucleotide sequence ID" value="NZ_CP031518.1"/>
</dbReference>
<dbReference type="Proteomes" id="UP000518887">
    <property type="component" value="Unassembled WGS sequence"/>
</dbReference>
<organism evidence="2 3">
    <name type="scientific">Treponema ruminis</name>
    <dbReference type="NCBI Taxonomy" id="744515"/>
    <lineage>
        <taxon>Bacteria</taxon>
        <taxon>Pseudomonadati</taxon>
        <taxon>Spirochaetota</taxon>
        <taxon>Spirochaetia</taxon>
        <taxon>Spirochaetales</taxon>
        <taxon>Treponemataceae</taxon>
        <taxon>Treponema</taxon>
    </lineage>
</organism>
<reference evidence="2 3" key="1">
    <citation type="submission" date="2020-08" db="EMBL/GenBank/DDBJ databases">
        <title>Genomic Encyclopedia of Type Strains, Phase IV (KMG-IV): sequencing the most valuable type-strain genomes for metagenomic binning, comparative biology and taxonomic classification.</title>
        <authorList>
            <person name="Goeker M."/>
        </authorList>
    </citation>
    <scope>NUCLEOTIDE SEQUENCE [LARGE SCALE GENOMIC DNA]</scope>
    <source>
        <strain evidence="2 3">DSM 103462</strain>
    </source>
</reference>
<sequence length="1023" mass="118751">MKWLYEDFDSGLTQEQWNTLVQDKAIFTEDCLEAFYRMLDFGESATCTQLAYEYGNNAQHYSGIMTKLGERILKKTNCKEPPAIKDRENSFWPIIFVGKDVDPSLVTIEGKFSWKIRDELKQALKSIDFSKYKLREKEILANEWVFSCNPKKYDVFSAFKEQPTVKWKQYESKVKVGDIVYIYISKKDAKIPAGLKYKCEVIATGIKSDPEDLKYYAKTDDKHSDAIRMELKLLETFESVKYSYDNLTTKGFIAPQGYCHLKPEVKEFIENGRILITENEIRETYKTELQKKNPGWSRQTLATHMSDSFFMKNNNLVSDFWGLFDSDNNLEKAKTILKTYLESIKPSTALKRTTGYYNEIKTLKSFIDKYYGGIKNLSITDESKLIKEKLLHIINWYKDFLKDNREVAFDNEKYKWKELTECQNLTGIEIAKYLVKDKTNLLENLSRVVLGELCESNPDDISVILDKLFDSNEDLHKRVNNFEVDIERLKTASRIPNDERSASVLLACYRPDEYPIFKATFYEELCKYIGIKMCAKGDKYIHYIEIMKIFVDLIKQDKILIEKMNELTIGFINPVNLIAQNILYVRFESSGVNGDEIMETNAEYEKYKKLLESSKNLVLTGAPGTGKSFMATKIAKEMQAEYEFVQFHPSYDYTDFVEGLRPTAPDQNGNIGFKKVNGVFKDFCIRALQNLIESSKSEEQLAKDKSIKESAADFINTALTTEQNKFTTKTGNEFSIVNLNEDTNEVEISIPSNAKTPELTLKLDVIYELLEKDLCKENVSEIKNYYGRIHNRQEDSYYFAICSEIGKKLKKVNAPVTKVEQKKYVFIIDEINRGEASKIFGELFYSIDPGYRGRKGKVFTQYANMETMPNLFDTYLGEKQKFGHFFVPENVYIIGTMNDIDRSVESMDFAFRRRFRWEEISATQNIKMLKELEDPTLQAEAERRMTNLNNEISNTPELSSAYNIGPAYFLKLKETQGDLNERFKALWDGHLVSLLREYLRGRSDIQSRLETLEAAYYKEDSVD</sequence>
<dbReference type="InterPro" id="IPR027417">
    <property type="entry name" value="P-loop_NTPase"/>
</dbReference>
<dbReference type="InterPro" id="IPR052934">
    <property type="entry name" value="Methyl-DNA_Rec/Restrict_Enz"/>
</dbReference>
<dbReference type="PANTHER" id="PTHR37291:SF1">
    <property type="entry name" value="TYPE IV METHYL-DIRECTED RESTRICTION ENZYME ECOKMCRB SUBUNIT"/>
    <property type="match status" value="1"/>
</dbReference>
<dbReference type="SMART" id="SM00382">
    <property type="entry name" value="AAA"/>
    <property type="match status" value="1"/>
</dbReference>
<dbReference type="SUPFAM" id="SSF52540">
    <property type="entry name" value="P-loop containing nucleoside triphosphate hydrolases"/>
    <property type="match status" value="1"/>
</dbReference>
<dbReference type="Gene3D" id="3.40.50.300">
    <property type="entry name" value="P-loop containing nucleotide triphosphate hydrolases"/>
    <property type="match status" value="2"/>
</dbReference>
<dbReference type="GO" id="GO:0005524">
    <property type="term" value="F:ATP binding"/>
    <property type="evidence" value="ECO:0007669"/>
    <property type="project" value="InterPro"/>
</dbReference>
<evidence type="ECO:0000313" key="2">
    <source>
        <dbReference type="EMBL" id="MBB5226559.1"/>
    </source>
</evidence>
<dbReference type="GO" id="GO:0016887">
    <property type="term" value="F:ATP hydrolysis activity"/>
    <property type="evidence" value="ECO:0007669"/>
    <property type="project" value="InterPro"/>
</dbReference>
<dbReference type="Pfam" id="PF07728">
    <property type="entry name" value="AAA_5"/>
    <property type="match status" value="2"/>
</dbReference>